<dbReference type="OMA" id="EFEEHWQ"/>
<evidence type="ECO:0000313" key="2">
    <source>
        <dbReference type="Proteomes" id="UP000016928"/>
    </source>
</evidence>
<dbReference type="EMBL" id="KB729974">
    <property type="protein sequence ID" value="ENH75332.1"/>
    <property type="molecule type" value="Genomic_DNA"/>
</dbReference>
<accession>N4UVL6</accession>
<name>N4UVL6_FUSC1</name>
<evidence type="ECO:0000313" key="1">
    <source>
        <dbReference type="EMBL" id="ENH75332.1"/>
    </source>
</evidence>
<dbReference type="VEuPathDB" id="FungiDB:FOC1_g10000813"/>
<reference evidence="2" key="1">
    <citation type="submission" date="2012-09" db="EMBL/GenBank/DDBJ databases">
        <title>Genome sequencing and comparative transcriptomics of race 1 and race 4 of banana pathogen: Fusarium oxysporum f. sp. cubense.</title>
        <authorList>
            <person name="Fang X."/>
            <person name="Huang J."/>
        </authorList>
    </citation>
    <scope>NUCLEOTIDE SEQUENCE [LARGE SCALE GENOMIC DNA]</scope>
    <source>
        <strain evidence="2">race 1</strain>
    </source>
</reference>
<reference evidence="2" key="2">
    <citation type="journal article" date="2014" name="PLoS ONE">
        <title>Genome and Transcriptome Analysis of the Fungal Pathogen Fusarium oxysporum f. sp. cubense Causing Banana Vascular Wilt Disease.</title>
        <authorList>
            <person name="Guo L."/>
            <person name="Han L."/>
            <person name="Yang L."/>
            <person name="Zeng H."/>
            <person name="Fan D."/>
            <person name="Zhu Y."/>
            <person name="Feng Y."/>
            <person name="Wang G."/>
            <person name="Peng C."/>
            <person name="Jiang X."/>
            <person name="Zhou D."/>
            <person name="Ni P."/>
            <person name="Liang C."/>
            <person name="Liu L."/>
            <person name="Wang J."/>
            <person name="Mao C."/>
            <person name="Fang X."/>
            <person name="Peng M."/>
            <person name="Huang J."/>
        </authorList>
    </citation>
    <scope>NUCLEOTIDE SEQUENCE [LARGE SCALE GENOMIC DNA]</scope>
    <source>
        <strain evidence="2">race 1</strain>
    </source>
</reference>
<sequence length="178" mass="21446">MPGPQFSDPTRLRRRQRRTHSLTLQRCTVYFKLLRNQSMIMKFRMFLGKKGDAIRRSLRAGEKRIWKSKRRPTKEFEEHWQQDGVFQNMFTGYDSLIFQLLRSDTTTTFRQVFKAIGVFFDDHRDVFDSLSLDIDDLPEDKRVKIQTPDVKIWQGEWKRRTMRGFPITLLQGSFYSHF</sequence>
<dbReference type="Proteomes" id="UP000016928">
    <property type="component" value="Unassembled WGS sequence"/>
</dbReference>
<organism evidence="1 2">
    <name type="scientific">Fusarium oxysporum f. sp. cubense (strain race 1)</name>
    <name type="common">Panama disease fungus</name>
    <dbReference type="NCBI Taxonomy" id="1229664"/>
    <lineage>
        <taxon>Eukaryota</taxon>
        <taxon>Fungi</taxon>
        <taxon>Dikarya</taxon>
        <taxon>Ascomycota</taxon>
        <taxon>Pezizomycotina</taxon>
        <taxon>Sordariomycetes</taxon>
        <taxon>Hypocreomycetidae</taxon>
        <taxon>Hypocreales</taxon>
        <taxon>Nectriaceae</taxon>
        <taxon>Fusarium</taxon>
        <taxon>Fusarium oxysporum species complex</taxon>
    </lineage>
</organism>
<dbReference type="HOGENOM" id="CLU_097618_0_0_1"/>
<proteinExistence type="predicted"/>
<dbReference type="OrthoDB" id="5107110at2759"/>
<protein>
    <submittedName>
        <fullName evidence="1">Uncharacterized protein</fullName>
    </submittedName>
</protein>
<dbReference type="AlphaFoldDB" id="N4UVL6"/>
<gene>
    <name evidence="1" type="ORF">FOC1_g10000813</name>
</gene>